<evidence type="ECO:0000313" key="21">
    <source>
        <dbReference type="EMBL" id="KAG9241901.1"/>
    </source>
</evidence>
<dbReference type="GO" id="GO:0016787">
    <property type="term" value="F:hydrolase activity"/>
    <property type="evidence" value="ECO:0007669"/>
    <property type="project" value="UniProtKB-KW"/>
</dbReference>
<dbReference type="InterPro" id="IPR014893">
    <property type="entry name" value="Ku_PK_bind"/>
</dbReference>
<keyword evidence="22" id="KW-1185">Reference proteome</keyword>
<dbReference type="SUPFAM" id="SSF100939">
    <property type="entry name" value="SPOC domain-like"/>
    <property type="match status" value="1"/>
</dbReference>
<dbReference type="FunFam" id="1.10.1600.10:FF:000002">
    <property type="entry name" value="X-ray repair cross-complementing protein 5"/>
    <property type="match status" value="1"/>
</dbReference>
<dbReference type="GO" id="GO:0042162">
    <property type="term" value="F:telomeric DNA binding"/>
    <property type="evidence" value="ECO:0007669"/>
    <property type="project" value="InterPro"/>
</dbReference>
<dbReference type="EC" id="3.6.4.12" evidence="4"/>
<keyword evidence="9" id="KW-0378">Hydrolase</keyword>
<evidence type="ECO:0000256" key="11">
    <source>
        <dbReference type="ARBA" id="ARBA00022840"/>
    </source>
</evidence>
<evidence type="ECO:0000256" key="13">
    <source>
        <dbReference type="ARBA" id="ARBA00023125"/>
    </source>
</evidence>
<evidence type="ECO:0000256" key="15">
    <source>
        <dbReference type="ARBA" id="ARBA00023204"/>
    </source>
</evidence>
<name>A0A9P7YYA1_9HELO</name>
<comment type="function">
    <text evidence="17">Single-stranded DNA-dependent ATP-dependent helicase. Involved in non-homologous end joining (NHEJ) DNA double strand break repair. DNA-binding is sequence-independent but has a high affinity to nicks in double-stranded DNA and to the ends of duplex DNA. Binds to naturally occurring chromosomal ends, and therefore provides chromosomal end protection. Required also for telomere recombination to repair telomeric ends in the absence of telomerase. KU70, of the KU70/KU80 heterodimer, binds to the stem loop of TLC1, the RNA component of telomerase. Involved in telomere maintenance. Interacts with telomeric repeats and subtelomeric sequences thereby controlling telomere length and protecting against subtelomeric rearrangement. Maintains telomeric chromatin, which is involved in silencing the expression of genes located at the telomere. Required for mating-type switching.</text>
</comment>
<comment type="similarity">
    <text evidence="3">Belongs to the ku80 family.</text>
</comment>
<keyword evidence="8" id="KW-0227">DNA damage</keyword>
<dbReference type="Gene3D" id="2.40.290.10">
    <property type="match status" value="1"/>
</dbReference>
<dbReference type="GO" id="GO:0003684">
    <property type="term" value="F:damaged DNA binding"/>
    <property type="evidence" value="ECO:0007669"/>
    <property type="project" value="InterPro"/>
</dbReference>
<dbReference type="GO" id="GO:0003690">
    <property type="term" value="F:double-stranded DNA binding"/>
    <property type="evidence" value="ECO:0007669"/>
    <property type="project" value="TreeGrafter"/>
</dbReference>
<proteinExistence type="inferred from homology"/>
<dbReference type="Pfam" id="PF02735">
    <property type="entry name" value="Ku"/>
    <property type="match status" value="1"/>
</dbReference>
<dbReference type="GO" id="GO:0003678">
    <property type="term" value="F:DNA helicase activity"/>
    <property type="evidence" value="ECO:0007669"/>
    <property type="project" value="UniProtKB-EC"/>
</dbReference>
<dbReference type="CDD" id="cd00873">
    <property type="entry name" value="KU80"/>
    <property type="match status" value="1"/>
</dbReference>
<dbReference type="GO" id="GO:0000723">
    <property type="term" value="P:telomere maintenance"/>
    <property type="evidence" value="ECO:0007669"/>
    <property type="project" value="InterPro"/>
</dbReference>
<evidence type="ECO:0000256" key="10">
    <source>
        <dbReference type="ARBA" id="ARBA00022806"/>
    </source>
</evidence>
<dbReference type="Pfam" id="PF08785">
    <property type="entry name" value="Ku_PK_bind"/>
    <property type="match status" value="1"/>
</dbReference>
<evidence type="ECO:0000256" key="9">
    <source>
        <dbReference type="ARBA" id="ARBA00022801"/>
    </source>
</evidence>
<evidence type="ECO:0000256" key="14">
    <source>
        <dbReference type="ARBA" id="ARBA00023172"/>
    </source>
</evidence>
<dbReference type="InterPro" id="IPR016194">
    <property type="entry name" value="SPOC-like_C_dom_sf"/>
</dbReference>
<dbReference type="EMBL" id="MU254141">
    <property type="protein sequence ID" value="KAG9241901.1"/>
    <property type="molecule type" value="Genomic_DNA"/>
</dbReference>
<dbReference type="InterPro" id="IPR036465">
    <property type="entry name" value="vWFA_dom_sf"/>
</dbReference>
<dbReference type="Gene3D" id="1.25.40.240">
    <property type="entry name" value="Ku, C-terminal domain"/>
    <property type="match status" value="1"/>
</dbReference>
<dbReference type="InterPro" id="IPR024193">
    <property type="entry name" value="Ku80"/>
</dbReference>
<keyword evidence="12" id="KW-0779">Telomere</keyword>
<keyword evidence="11" id="KW-0067">ATP-binding</keyword>
<dbReference type="GO" id="GO:0006310">
    <property type="term" value="P:DNA recombination"/>
    <property type="evidence" value="ECO:0007669"/>
    <property type="project" value="UniProtKB-KW"/>
</dbReference>
<evidence type="ECO:0000313" key="22">
    <source>
        <dbReference type="Proteomes" id="UP000887226"/>
    </source>
</evidence>
<keyword evidence="7" id="KW-0547">Nucleotide-binding</keyword>
<keyword evidence="6" id="KW-0158">Chromosome</keyword>
<dbReference type="SUPFAM" id="SSF101420">
    <property type="entry name" value="C-terminal domain of Ku80"/>
    <property type="match status" value="1"/>
</dbReference>
<dbReference type="PANTHER" id="PTHR12604">
    <property type="entry name" value="KU AUTOANTIGEN DNA HELICASE"/>
    <property type="match status" value="1"/>
</dbReference>
<dbReference type="SMART" id="SM00559">
    <property type="entry name" value="Ku78"/>
    <property type="match status" value="1"/>
</dbReference>
<feature type="domain" description="VWFA" evidence="20">
    <location>
        <begin position="6"/>
        <end position="206"/>
    </location>
</feature>
<dbReference type="InterPro" id="IPR036494">
    <property type="entry name" value="Ku_C_sf"/>
</dbReference>
<dbReference type="SUPFAM" id="SSF53300">
    <property type="entry name" value="vWA-like"/>
    <property type="match status" value="1"/>
</dbReference>
<dbReference type="GO" id="GO:0000781">
    <property type="term" value="C:chromosome, telomeric region"/>
    <property type="evidence" value="ECO:0007669"/>
    <property type="project" value="UniProtKB-SubCell"/>
</dbReference>
<evidence type="ECO:0000256" key="2">
    <source>
        <dbReference type="ARBA" id="ARBA00004574"/>
    </source>
</evidence>
<keyword evidence="14" id="KW-0233">DNA recombination</keyword>
<dbReference type="InterPro" id="IPR005161">
    <property type="entry name" value="Ku_N"/>
</dbReference>
<comment type="catalytic activity">
    <reaction evidence="19">
        <text>ATP + H2O = ADP + phosphate + H(+)</text>
        <dbReference type="Rhea" id="RHEA:13065"/>
        <dbReference type="ChEBI" id="CHEBI:15377"/>
        <dbReference type="ChEBI" id="CHEBI:15378"/>
        <dbReference type="ChEBI" id="CHEBI:30616"/>
        <dbReference type="ChEBI" id="CHEBI:43474"/>
        <dbReference type="ChEBI" id="CHEBI:456216"/>
        <dbReference type="EC" id="3.6.4.12"/>
    </reaction>
</comment>
<dbReference type="AlphaFoldDB" id="A0A9P7YYA1"/>
<organism evidence="21 22">
    <name type="scientific">Calycina marina</name>
    <dbReference type="NCBI Taxonomy" id="1763456"/>
    <lineage>
        <taxon>Eukaryota</taxon>
        <taxon>Fungi</taxon>
        <taxon>Dikarya</taxon>
        <taxon>Ascomycota</taxon>
        <taxon>Pezizomycotina</taxon>
        <taxon>Leotiomycetes</taxon>
        <taxon>Helotiales</taxon>
        <taxon>Pezizellaceae</taxon>
        <taxon>Calycina</taxon>
    </lineage>
</organism>
<evidence type="ECO:0000256" key="5">
    <source>
        <dbReference type="ARBA" id="ARBA00021792"/>
    </source>
</evidence>
<keyword evidence="13" id="KW-0238">DNA-binding</keyword>
<gene>
    <name evidence="21" type="ORF">BJ878DRAFT_518394</name>
</gene>
<dbReference type="OrthoDB" id="30826at2759"/>
<protein>
    <recommendedName>
        <fullName evidence="5">ATP-dependent DNA helicase II subunit 2</fullName>
        <ecNumber evidence="4">3.6.4.12</ecNumber>
    </recommendedName>
    <alternativeName>
        <fullName evidence="18">ATP-dependent DNA helicase II subunit Ku80</fullName>
    </alternativeName>
</protein>
<evidence type="ECO:0000256" key="4">
    <source>
        <dbReference type="ARBA" id="ARBA00012551"/>
    </source>
</evidence>
<keyword evidence="10 21" id="KW-0347">Helicase</keyword>
<evidence type="ECO:0000259" key="20">
    <source>
        <dbReference type="PROSITE" id="PS50234"/>
    </source>
</evidence>
<dbReference type="PANTHER" id="PTHR12604:SF4">
    <property type="entry name" value="X-RAY REPAIR CROSS-COMPLEMENTING PROTEIN 5"/>
    <property type="match status" value="1"/>
</dbReference>
<evidence type="ECO:0000256" key="19">
    <source>
        <dbReference type="ARBA" id="ARBA00047995"/>
    </source>
</evidence>
<reference evidence="21" key="1">
    <citation type="journal article" date="2021" name="IMA Fungus">
        <title>Genomic characterization of three marine fungi, including Emericellopsis atlantica sp. nov. with signatures of a generalist lifestyle and marine biomass degradation.</title>
        <authorList>
            <person name="Hagestad O.C."/>
            <person name="Hou L."/>
            <person name="Andersen J.H."/>
            <person name="Hansen E.H."/>
            <person name="Altermark B."/>
            <person name="Li C."/>
            <person name="Kuhnert E."/>
            <person name="Cox R.J."/>
            <person name="Crous P.W."/>
            <person name="Spatafora J.W."/>
            <person name="Lail K."/>
            <person name="Amirebrahimi M."/>
            <person name="Lipzen A."/>
            <person name="Pangilinan J."/>
            <person name="Andreopoulos W."/>
            <person name="Hayes R.D."/>
            <person name="Ng V."/>
            <person name="Grigoriev I.V."/>
            <person name="Jackson S.A."/>
            <person name="Sutton T.D.S."/>
            <person name="Dobson A.D.W."/>
            <person name="Rama T."/>
        </authorList>
    </citation>
    <scope>NUCLEOTIDE SEQUENCE</scope>
    <source>
        <strain evidence="21">TRa3180A</strain>
    </source>
</reference>
<evidence type="ECO:0000256" key="3">
    <source>
        <dbReference type="ARBA" id="ARBA00007726"/>
    </source>
</evidence>
<dbReference type="Gene3D" id="1.10.1600.10">
    <property type="match status" value="1"/>
</dbReference>
<dbReference type="GO" id="GO:0043564">
    <property type="term" value="C:Ku70:Ku80 complex"/>
    <property type="evidence" value="ECO:0007669"/>
    <property type="project" value="InterPro"/>
</dbReference>
<dbReference type="GO" id="GO:0006303">
    <property type="term" value="P:double-strand break repair via nonhomologous end joining"/>
    <property type="evidence" value="ECO:0007669"/>
    <property type="project" value="InterPro"/>
</dbReference>
<accession>A0A9P7YYA1</accession>
<keyword evidence="15" id="KW-0234">DNA repair</keyword>
<evidence type="ECO:0000256" key="18">
    <source>
        <dbReference type="ARBA" id="ARBA00031847"/>
    </source>
</evidence>
<sequence length="755" mass="84377">MAGKEATIYIVDVGATTAECHSGRLESDLDFGMRYVWDKITEIMASERKSFTVGIVGFRTDETLNEQYDQADTYDDKESYKNISVFKKLEQMTMSDLQPLQQKIQASNNSEGDAISAVVVAIPLMEKHTMLKSGKPGKYKRKIVLLTDGQGNISDDEVGPIAQKLNELEIEIAIIGIDFDDDDYGFKEEDKDDNKRRNENILKELADGCTESLFATAAEAIESLAKPKVKATKPYITYEGPLKLGNDAEYPETAMVIDVKRYFRTKLAKAPSARSMAITKTDALGSSLEDVKTSYSYEVNDPEAPGGKRSLQREELDKGYLYGSTVVHINESELNETVLETTQSFEIIGFIPNDNYDRFLTMGESCITIAQPTNEKAVMALSSLIHALHELGSYAVARFVPKENKPPQLLLLAPCIEPDMEALVDIPLPFAEDVRLYRFAPLDRLFTTSGTILKSHKYLLPSEELTKAMGDYMDSMDLSELGTDDDGNPTEYMMIDDLYNPHIHRLNQAIRRKAISNETVGEPAEILVRYREPPQTLKDQTKSNLATLKRVANVQKVPDKVVGVGKSKRRKQATPLSNLNINELVAAGSEPAKRTKIDPANVIPDFKYMLENPPVTEEAEHAFFTTTCKQLGAIIRSTLETSFKLPIVGGGPREKGLDRASEFLSIMRAGMSGLETPTIYNDYILGLKKWLLADVENVDGKQFFLDYIKRKKLGLISAEEIDMRTFLEVSAAKAEDFYRLTLELPDRTVKAEEDS</sequence>
<evidence type="ECO:0000256" key="17">
    <source>
        <dbReference type="ARBA" id="ARBA00024890"/>
    </source>
</evidence>
<dbReference type="InterPro" id="IPR002035">
    <property type="entry name" value="VWF_A"/>
</dbReference>
<dbReference type="Pfam" id="PF03731">
    <property type="entry name" value="Ku_N"/>
    <property type="match status" value="1"/>
</dbReference>
<evidence type="ECO:0000256" key="1">
    <source>
        <dbReference type="ARBA" id="ARBA00004123"/>
    </source>
</evidence>
<dbReference type="InterPro" id="IPR006164">
    <property type="entry name" value="DNA_bd_Ku70/Ku80"/>
</dbReference>
<evidence type="ECO:0000256" key="6">
    <source>
        <dbReference type="ARBA" id="ARBA00022454"/>
    </source>
</evidence>
<keyword evidence="16" id="KW-0539">Nucleus</keyword>
<dbReference type="Proteomes" id="UP000887226">
    <property type="component" value="Unassembled WGS sequence"/>
</dbReference>
<comment type="subcellular location">
    <subcellularLocation>
        <location evidence="2">Chromosome</location>
        <location evidence="2">Telomere</location>
    </subcellularLocation>
    <subcellularLocation>
        <location evidence="1">Nucleus</location>
    </subcellularLocation>
</comment>
<evidence type="ECO:0000256" key="8">
    <source>
        <dbReference type="ARBA" id="ARBA00022763"/>
    </source>
</evidence>
<evidence type="ECO:0000256" key="7">
    <source>
        <dbReference type="ARBA" id="ARBA00022741"/>
    </source>
</evidence>
<comment type="caution">
    <text evidence="21">The sequence shown here is derived from an EMBL/GenBank/DDBJ whole genome shotgun (WGS) entry which is preliminary data.</text>
</comment>
<dbReference type="FunFam" id="3.40.50.410:FF:000073">
    <property type="entry name" value="ATP-dependent DNA helicase II subunit 2"/>
    <property type="match status" value="1"/>
</dbReference>
<dbReference type="Gene3D" id="3.40.50.410">
    <property type="entry name" value="von Willebrand factor, type A domain"/>
    <property type="match status" value="1"/>
</dbReference>
<dbReference type="PROSITE" id="PS50234">
    <property type="entry name" value="VWFA"/>
    <property type="match status" value="1"/>
</dbReference>
<evidence type="ECO:0000256" key="16">
    <source>
        <dbReference type="ARBA" id="ARBA00023242"/>
    </source>
</evidence>
<evidence type="ECO:0000256" key="12">
    <source>
        <dbReference type="ARBA" id="ARBA00022895"/>
    </source>
</evidence>
<dbReference type="GO" id="GO:0005524">
    <property type="term" value="F:ATP binding"/>
    <property type="evidence" value="ECO:0007669"/>
    <property type="project" value="UniProtKB-KW"/>
</dbReference>